<feature type="region of interest" description="Disordered" evidence="1">
    <location>
        <begin position="1"/>
        <end position="52"/>
    </location>
</feature>
<evidence type="ECO:0000256" key="1">
    <source>
        <dbReference type="SAM" id="MobiDB-lite"/>
    </source>
</evidence>
<accession>A0A1Y2G433</accession>
<dbReference type="InParanoid" id="A0A1Y2G433"/>
<dbReference type="AlphaFoldDB" id="A0A1Y2G433"/>
<sequence>MGKLKKVKKDKGDSKAAAKAAKKAKGEKKAAGKDIKAAKKQTKGKGKGDKDEVMDEADLIRTLEEFRNQWAAEHKVSEEVVEIPSRRANATLTACPVKEHLYLFGGEYYDGQTVQIYADLYRYTPEKDEWKRFSSPTAPGPRSAHQVAASPAGGGKLWMFGGEFSAPNQSSFHHYRDLWCFDIPTHTWERFDTKVRPSARSGHRMAMWKHLLFLFGGFQDTGIRTSYLSDLWVWDTLEYKWHQIEIGDVDRKPGARSGFSFIPCPEGLILHGGYTKTYDGKRSTGVGQALSDTWLLRVPPPSEDGVMDYKKLKWEKRKKIGYAPSTRSGCTMALWAAKGMGVLFGGVSDDDKDEETLDSTFYNELFGYNVAGNGRWISLPLKKKKKKGGGNKKKAKAKAALLAAERDPDDAEEEDSKMEDGERGSDEEEEDEGPKPWELAQMAKEEKAAAEEEDDPDDPEKTIPFARYNTMLAVQRNTLYSYGGILESGDREWTLDDFHTLQLDKLDRFNCLKECIIENAEWHGSDSENDSSDSESEDGSDGGSDDEEDEDDGKAPEGEDVAMEEVKVEALQLTDAEQAALDAEKAAAEREDLRKRATAFAGVSAAADRTAEDMISTPQPGETLAKFFARSKEYWTQKAHAQVGTGNRGKELRRDGFQLAEEAFQKYLPLLEELARIQEQAGLDAAEAAKGARAGLGTDSRNRR</sequence>
<dbReference type="InterPro" id="IPR015915">
    <property type="entry name" value="Kelch-typ_b-propeller"/>
</dbReference>
<proteinExistence type="predicted"/>
<comment type="caution">
    <text evidence="3">The sequence shown here is derived from an EMBL/GenBank/DDBJ whole genome shotgun (WGS) entry which is preliminary data.</text>
</comment>
<dbReference type="InterPro" id="IPR025183">
    <property type="entry name" value="DUF4110"/>
</dbReference>
<organism evidence="3 4">
    <name type="scientific">Leucosporidium creatinivorum</name>
    <dbReference type="NCBI Taxonomy" id="106004"/>
    <lineage>
        <taxon>Eukaryota</taxon>
        <taxon>Fungi</taxon>
        <taxon>Dikarya</taxon>
        <taxon>Basidiomycota</taxon>
        <taxon>Pucciniomycotina</taxon>
        <taxon>Microbotryomycetes</taxon>
        <taxon>Leucosporidiales</taxon>
        <taxon>Leucosporidium</taxon>
    </lineage>
</organism>
<keyword evidence="4" id="KW-1185">Reference proteome</keyword>
<feature type="region of interest" description="Disordered" evidence="1">
    <location>
        <begin position="523"/>
        <end position="566"/>
    </location>
</feature>
<dbReference type="EMBL" id="MCGR01000001">
    <property type="protein sequence ID" value="ORY92701.1"/>
    <property type="molecule type" value="Genomic_DNA"/>
</dbReference>
<name>A0A1Y2G433_9BASI</name>
<feature type="compositionally biased region" description="Basic and acidic residues" evidence="1">
    <location>
        <begin position="27"/>
        <end position="37"/>
    </location>
</feature>
<dbReference type="PANTHER" id="PTHR46063:SF1">
    <property type="entry name" value="KELCH DOMAIN-CONTAINING PROTEIN 4"/>
    <property type="match status" value="1"/>
</dbReference>
<feature type="compositionally biased region" description="Acidic residues" evidence="1">
    <location>
        <begin position="527"/>
        <end position="563"/>
    </location>
</feature>
<feature type="region of interest" description="Disordered" evidence="1">
    <location>
        <begin position="383"/>
        <end position="463"/>
    </location>
</feature>
<dbReference type="Proteomes" id="UP000193467">
    <property type="component" value="Unassembled WGS sequence"/>
</dbReference>
<dbReference type="PANTHER" id="PTHR46063">
    <property type="entry name" value="KELCH DOMAIN-CONTAINING PROTEIN"/>
    <property type="match status" value="1"/>
</dbReference>
<evidence type="ECO:0000313" key="3">
    <source>
        <dbReference type="EMBL" id="ORY92701.1"/>
    </source>
</evidence>
<dbReference type="STRING" id="106004.A0A1Y2G433"/>
<reference evidence="3 4" key="1">
    <citation type="submission" date="2016-07" db="EMBL/GenBank/DDBJ databases">
        <title>Pervasive Adenine N6-methylation of Active Genes in Fungi.</title>
        <authorList>
            <consortium name="DOE Joint Genome Institute"/>
            <person name="Mondo S.J."/>
            <person name="Dannebaum R.O."/>
            <person name="Kuo R.C."/>
            <person name="Labutti K."/>
            <person name="Haridas S."/>
            <person name="Kuo A."/>
            <person name="Salamov A."/>
            <person name="Ahrendt S.R."/>
            <person name="Lipzen A."/>
            <person name="Sullivan W."/>
            <person name="Andreopoulos W.B."/>
            <person name="Clum A."/>
            <person name="Lindquist E."/>
            <person name="Daum C."/>
            <person name="Ramamoorthy G.K."/>
            <person name="Gryganskyi A."/>
            <person name="Culley D."/>
            <person name="Magnuson J.K."/>
            <person name="James T.Y."/>
            <person name="O'Malley M.A."/>
            <person name="Stajich J.E."/>
            <person name="Spatafora J.W."/>
            <person name="Visel A."/>
            <person name="Grigoriev I.V."/>
        </authorList>
    </citation>
    <scope>NUCLEOTIDE SEQUENCE [LARGE SCALE GENOMIC DNA]</scope>
    <source>
        <strain evidence="3 4">62-1032</strain>
    </source>
</reference>
<gene>
    <name evidence="3" type="ORF">BCR35DRAFT_349042</name>
</gene>
<feature type="compositionally biased region" description="Acidic residues" evidence="1">
    <location>
        <begin position="407"/>
        <end position="417"/>
    </location>
</feature>
<dbReference type="InterPro" id="IPR052588">
    <property type="entry name" value="Kelch_domain_protein"/>
</dbReference>
<dbReference type="Pfam" id="PF24681">
    <property type="entry name" value="Kelch_KLHDC2_KLHL20_DRC7"/>
    <property type="match status" value="1"/>
</dbReference>
<feature type="compositionally biased region" description="Basic residues" evidence="1">
    <location>
        <begin position="383"/>
        <end position="397"/>
    </location>
</feature>
<evidence type="ECO:0000313" key="4">
    <source>
        <dbReference type="Proteomes" id="UP000193467"/>
    </source>
</evidence>
<dbReference type="OrthoDB" id="4447at2759"/>
<dbReference type="SUPFAM" id="SSF117281">
    <property type="entry name" value="Kelch motif"/>
    <property type="match status" value="1"/>
</dbReference>
<dbReference type="Pfam" id="PF13422">
    <property type="entry name" value="DUF4110"/>
    <property type="match status" value="1"/>
</dbReference>
<feature type="domain" description="DUF4110" evidence="2">
    <location>
        <begin position="611"/>
        <end position="680"/>
    </location>
</feature>
<protein>
    <recommendedName>
        <fullName evidence="2">DUF4110 domain-containing protein</fullName>
    </recommendedName>
</protein>
<evidence type="ECO:0000259" key="2">
    <source>
        <dbReference type="Pfam" id="PF13422"/>
    </source>
</evidence>
<dbReference type="Gene3D" id="2.120.10.80">
    <property type="entry name" value="Kelch-type beta propeller"/>
    <property type="match status" value="1"/>
</dbReference>